<protein>
    <submittedName>
        <fullName evidence="1">Uncharacterized protein</fullName>
    </submittedName>
</protein>
<comment type="caution">
    <text evidence="1">The sequence shown here is derived from an EMBL/GenBank/DDBJ whole genome shotgun (WGS) entry which is preliminary data.</text>
</comment>
<sequence length="92" mass="10299">MGLVLLKKFSILFLLVSASLLATCFSGPRSKFVSELAGDVDTTPEEGESMEPTKKEEVMVIHERLLRDNTKDYGRYDPSPKLSKPPFKLIPN</sequence>
<evidence type="ECO:0000313" key="1">
    <source>
        <dbReference type="EMBL" id="KAI4298310.1"/>
    </source>
</evidence>
<gene>
    <name evidence="1" type="ORF">L6164_031885</name>
</gene>
<name>A0ACB9KMB9_BAUVA</name>
<proteinExistence type="predicted"/>
<keyword evidence="2" id="KW-1185">Reference proteome</keyword>
<reference evidence="1 2" key="1">
    <citation type="journal article" date="2022" name="DNA Res.">
        <title>Chromosomal-level genome assembly of the orchid tree Bauhinia variegata (Leguminosae; Cercidoideae) supports the allotetraploid origin hypothesis of Bauhinia.</title>
        <authorList>
            <person name="Zhong Y."/>
            <person name="Chen Y."/>
            <person name="Zheng D."/>
            <person name="Pang J."/>
            <person name="Liu Y."/>
            <person name="Luo S."/>
            <person name="Meng S."/>
            <person name="Qian L."/>
            <person name="Wei D."/>
            <person name="Dai S."/>
            <person name="Zhou R."/>
        </authorList>
    </citation>
    <scope>NUCLEOTIDE SEQUENCE [LARGE SCALE GENOMIC DNA]</scope>
    <source>
        <strain evidence="1">BV-YZ2020</strain>
    </source>
</reference>
<organism evidence="1 2">
    <name type="scientific">Bauhinia variegata</name>
    <name type="common">Purple orchid tree</name>
    <name type="synonym">Phanera variegata</name>
    <dbReference type="NCBI Taxonomy" id="167791"/>
    <lineage>
        <taxon>Eukaryota</taxon>
        <taxon>Viridiplantae</taxon>
        <taxon>Streptophyta</taxon>
        <taxon>Embryophyta</taxon>
        <taxon>Tracheophyta</taxon>
        <taxon>Spermatophyta</taxon>
        <taxon>Magnoliopsida</taxon>
        <taxon>eudicotyledons</taxon>
        <taxon>Gunneridae</taxon>
        <taxon>Pentapetalae</taxon>
        <taxon>rosids</taxon>
        <taxon>fabids</taxon>
        <taxon>Fabales</taxon>
        <taxon>Fabaceae</taxon>
        <taxon>Cercidoideae</taxon>
        <taxon>Cercideae</taxon>
        <taxon>Bauhiniinae</taxon>
        <taxon>Bauhinia</taxon>
    </lineage>
</organism>
<accession>A0ACB9KMB9</accession>
<dbReference type="Proteomes" id="UP000828941">
    <property type="component" value="Chromosome 13"/>
</dbReference>
<evidence type="ECO:0000313" key="2">
    <source>
        <dbReference type="Proteomes" id="UP000828941"/>
    </source>
</evidence>
<dbReference type="EMBL" id="CM039438">
    <property type="protein sequence ID" value="KAI4298310.1"/>
    <property type="molecule type" value="Genomic_DNA"/>
</dbReference>